<accession>A0A0S4U1X5</accession>
<reference evidence="1" key="1">
    <citation type="submission" date="2015-10" db="EMBL/GenBank/DDBJ databases">
        <authorList>
            <person name="Gilbert D.G."/>
        </authorList>
    </citation>
    <scope>NUCLEOTIDE SEQUENCE</scope>
    <source>
        <strain evidence="1">Phyl III-seqv23</strain>
    </source>
</reference>
<dbReference type="EMBL" id="LN899821">
    <property type="protein sequence ID" value="CUV16270.1"/>
    <property type="molecule type" value="Genomic_DNA"/>
</dbReference>
<organism evidence="1">
    <name type="scientific">Ralstonia solanacearum</name>
    <name type="common">Pseudomonas solanacearum</name>
    <dbReference type="NCBI Taxonomy" id="305"/>
    <lineage>
        <taxon>Bacteria</taxon>
        <taxon>Pseudomonadati</taxon>
        <taxon>Pseudomonadota</taxon>
        <taxon>Betaproteobacteria</taxon>
        <taxon>Burkholderiales</taxon>
        <taxon>Burkholderiaceae</taxon>
        <taxon>Ralstonia</taxon>
        <taxon>Ralstonia solanacearum species complex</taxon>
    </lineage>
</organism>
<dbReference type="AlphaFoldDB" id="A0A0S4U1X5"/>
<dbReference type="EMBL" id="LN899824">
    <property type="protein sequence ID" value="CUV30981.1"/>
    <property type="molecule type" value="Genomic_DNA"/>
</dbReference>
<name>A0A0S4U1X5_RALSL</name>
<sequence>MHDHGDALSAFRAADLLVTFKCIEAVAQVADVPWIAGCRARFRPTPAVPTHRGPDVLAPRLLRR</sequence>
<evidence type="ECO:0000313" key="2">
    <source>
        <dbReference type="EMBL" id="CUV30981.1"/>
    </source>
</evidence>
<evidence type="ECO:0000313" key="1">
    <source>
        <dbReference type="EMBL" id="CUV16270.1"/>
    </source>
</evidence>
<gene>
    <name evidence="1" type="ORF">PSS4_v1_60028</name>
    <name evidence="2" type="ORF">RUN1985_v1_760098</name>
</gene>
<protein>
    <submittedName>
        <fullName evidence="1">Uncharacterized protein</fullName>
    </submittedName>
</protein>
<proteinExistence type="predicted"/>